<proteinExistence type="predicted"/>
<organism evidence="2 3">
    <name type="scientific">Clytia hemisphaerica</name>
    <dbReference type="NCBI Taxonomy" id="252671"/>
    <lineage>
        <taxon>Eukaryota</taxon>
        <taxon>Metazoa</taxon>
        <taxon>Cnidaria</taxon>
        <taxon>Hydrozoa</taxon>
        <taxon>Hydroidolina</taxon>
        <taxon>Leptothecata</taxon>
        <taxon>Obeliida</taxon>
        <taxon>Clytiidae</taxon>
        <taxon>Clytia</taxon>
    </lineage>
</organism>
<evidence type="ECO:0000256" key="1">
    <source>
        <dbReference type="SAM" id="SignalP"/>
    </source>
</evidence>
<feature type="chain" id="PRO_5029506244" evidence="1">
    <location>
        <begin position="20"/>
        <end position="134"/>
    </location>
</feature>
<reference evidence="2" key="1">
    <citation type="submission" date="2021-01" db="UniProtKB">
        <authorList>
            <consortium name="EnsemblMetazoa"/>
        </authorList>
    </citation>
    <scope>IDENTIFICATION</scope>
</reference>
<dbReference type="Proteomes" id="UP000594262">
    <property type="component" value="Unplaced"/>
</dbReference>
<name>A0A7M5XJ60_9CNID</name>
<dbReference type="EnsemblMetazoa" id="CLYHEMT023873.1">
    <property type="protein sequence ID" value="CLYHEMP023873.1"/>
    <property type="gene ID" value="CLYHEMG023873"/>
</dbReference>
<keyword evidence="1" id="KW-0732">Signal</keyword>
<dbReference type="AlphaFoldDB" id="A0A7M5XJ60"/>
<accession>A0A7M5XJ60</accession>
<evidence type="ECO:0000313" key="2">
    <source>
        <dbReference type="EnsemblMetazoa" id="CLYHEMP023873.1"/>
    </source>
</evidence>
<feature type="signal peptide" evidence="1">
    <location>
        <begin position="1"/>
        <end position="19"/>
    </location>
</feature>
<protein>
    <submittedName>
        <fullName evidence="2">Uncharacterized protein</fullName>
    </submittedName>
</protein>
<keyword evidence="3" id="KW-1185">Reference proteome</keyword>
<evidence type="ECO:0000313" key="3">
    <source>
        <dbReference type="Proteomes" id="UP000594262"/>
    </source>
</evidence>
<sequence length="134" mass="15788">MKMLKALLLIPFVVYAVHCTPNHEEQEEKELSEIEEILQKELTQNDDEDLRDPKPIFSFVKYLFSRRRSSSHDERYAANVNDPKPFKPIRWIKSKLTRRRGTVIVHRRTGSRTLLIASLKNNIYVCHILNTAIE</sequence>